<evidence type="ECO:0000256" key="13">
    <source>
        <dbReference type="RuleBase" id="RU363034"/>
    </source>
</evidence>
<comment type="subcellular location">
    <subcellularLocation>
        <location evidence="1">Secreted</location>
    </subcellularLocation>
</comment>
<gene>
    <name evidence="16" type="ORF">MATL_G00029620</name>
</gene>
<protein>
    <recommendedName>
        <fullName evidence="10">Granzyme M</fullName>
    </recommendedName>
    <alternativeName>
        <fullName evidence="11">Met-ase</fullName>
    </alternativeName>
    <alternativeName>
        <fullName evidence="12">Natural killer cell granular protease</fullName>
    </alternativeName>
</protein>
<dbReference type="InterPro" id="IPR033116">
    <property type="entry name" value="TRYPSIN_SER"/>
</dbReference>
<dbReference type="InterPro" id="IPR018114">
    <property type="entry name" value="TRYPSIN_HIS"/>
</dbReference>
<proteinExistence type="predicted"/>
<dbReference type="SMART" id="SM00020">
    <property type="entry name" value="Tryp_SPc"/>
    <property type="match status" value="1"/>
</dbReference>
<evidence type="ECO:0000256" key="9">
    <source>
        <dbReference type="ARBA" id="ARBA00054080"/>
    </source>
</evidence>
<dbReference type="PANTHER" id="PTHR24271:SF87">
    <property type="entry name" value="ARGININE ESTERASE-LIKE-RELATED"/>
    <property type="match status" value="1"/>
</dbReference>
<sequence>MPAPFLILLLCLLSSLAHTESFGGKIINGKSAEKGSLLYMASVQLNGVHKCGGFLISPNFVLTAAHCDKGDNMTVVLGSHDLKADKNIQRFNVKQKHTPNGFKDVNTGKDIMLLQISRKVKSGKTIETVKIPVKDKSVRANSKCLVAGWGAVQRGGQSVTDLQVVSVSIIDLKVCQDEWSKINQKLPANVICAGGYKTKNGACQGDSGGPLVCSGLAVGIVSFNLHGNCDYPNVPNVYTQISKYLPWIKKIIRNNS</sequence>
<dbReference type="InterPro" id="IPR001254">
    <property type="entry name" value="Trypsin_dom"/>
</dbReference>
<evidence type="ECO:0000256" key="4">
    <source>
        <dbReference type="ARBA" id="ARBA00022729"/>
    </source>
</evidence>
<dbReference type="GO" id="GO:0006508">
    <property type="term" value="P:proteolysis"/>
    <property type="evidence" value="ECO:0007669"/>
    <property type="project" value="UniProtKB-KW"/>
</dbReference>
<dbReference type="EMBL" id="JAFDVH010000002">
    <property type="protein sequence ID" value="KAG7487996.1"/>
    <property type="molecule type" value="Genomic_DNA"/>
</dbReference>
<evidence type="ECO:0000256" key="8">
    <source>
        <dbReference type="ARBA" id="ARBA00023157"/>
    </source>
</evidence>
<keyword evidence="8" id="KW-1015">Disulfide bond</keyword>
<dbReference type="OrthoDB" id="8440449at2759"/>
<keyword evidence="7" id="KW-0865">Zymogen</keyword>
<keyword evidence="3 13" id="KW-0645">Protease</keyword>
<evidence type="ECO:0000256" key="12">
    <source>
        <dbReference type="ARBA" id="ARBA00079711"/>
    </source>
</evidence>
<dbReference type="InterPro" id="IPR009003">
    <property type="entry name" value="Peptidase_S1_PA"/>
</dbReference>
<dbReference type="PANTHER" id="PTHR24271">
    <property type="entry name" value="KALLIKREIN-RELATED"/>
    <property type="match status" value="1"/>
</dbReference>
<evidence type="ECO:0000256" key="3">
    <source>
        <dbReference type="ARBA" id="ARBA00022670"/>
    </source>
</evidence>
<dbReference type="Pfam" id="PF00089">
    <property type="entry name" value="Trypsin"/>
    <property type="match status" value="1"/>
</dbReference>
<dbReference type="Gene3D" id="2.40.10.10">
    <property type="entry name" value="Trypsin-like serine proteases"/>
    <property type="match status" value="2"/>
</dbReference>
<evidence type="ECO:0000256" key="11">
    <source>
        <dbReference type="ARBA" id="ARBA00078807"/>
    </source>
</evidence>
<dbReference type="AlphaFoldDB" id="A0A9D3QGX1"/>
<dbReference type="SUPFAM" id="SSF50494">
    <property type="entry name" value="Trypsin-like serine proteases"/>
    <property type="match status" value="1"/>
</dbReference>
<evidence type="ECO:0000259" key="15">
    <source>
        <dbReference type="PROSITE" id="PS50240"/>
    </source>
</evidence>
<evidence type="ECO:0000256" key="5">
    <source>
        <dbReference type="ARBA" id="ARBA00022801"/>
    </source>
</evidence>
<evidence type="ECO:0000256" key="10">
    <source>
        <dbReference type="ARBA" id="ARBA00067130"/>
    </source>
</evidence>
<accession>A0A9D3QGX1</accession>
<dbReference type="Proteomes" id="UP001046870">
    <property type="component" value="Chromosome 2"/>
</dbReference>
<comment type="caution">
    <text evidence="16">The sequence shown here is derived from an EMBL/GenBank/DDBJ whole genome shotgun (WGS) entry which is preliminary data.</text>
</comment>
<feature type="domain" description="Peptidase S1" evidence="15">
    <location>
        <begin position="26"/>
        <end position="253"/>
    </location>
</feature>
<evidence type="ECO:0000313" key="17">
    <source>
        <dbReference type="Proteomes" id="UP001046870"/>
    </source>
</evidence>
<evidence type="ECO:0000256" key="6">
    <source>
        <dbReference type="ARBA" id="ARBA00022825"/>
    </source>
</evidence>
<organism evidence="16 17">
    <name type="scientific">Megalops atlanticus</name>
    <name type="common">Tarpon</name>
    <name type="synonym">Clupea gigantea</name>
    <dbReference type="NCBI Taxonomy" id="7932"/>
    <lineage>
        <taxon>Eukaryota</taxon>
        <taxon>Metazoa</taxon>
        <taxon>Chordata</taxon>
        <taxon>Craniata</taxon>
        <taxon>Vertebrata</taxon>
        <taxon>Euteleostomi</taxon>
        <taxon>Actinopterygii</taxon>
        <taxon>Neopterygii</taxon>
        <taxon>Teleostei</taxon>
        <taxon>Elopiformes</taxon>
        <taxon>Megalopidae</taxon>
        <taxon>Megalops</taxon>
    </lineage>
</organism>
<dbReference type="CDD" id="cd00190">
    <property type="entry name" value="Tryp_SPc"/>
    <property type="match status" value="1"/>
</dbReference>
<dbReference type="GO" id="GO:0004252">
    <property type="term" value="F:serine-type endopeptidase activity"/>
    <property type="evidence" value="ECO:0007669"/>
    <property type="project" value="InterPro"/>
</dbReference>
<feature type="chain" id="PRO_5039303750" description="Granzyme M" evidence="14">
    <location>
        <begin position="20"/>
        <end position="256"/>
    </location>
</feature>
<evidence type="ECO:0000256" key="7">
    <source>
        <dbReference type="ARBA" id="ARBA00023145"/>
    </source>
</evidence>
<dbReference type="FunFam" id="2.40.10.10:FF:000146">
    <property type="entry name" value="Serine protease 53"/>
    <property type="match status" value="1"/>
</dbReference>
<reference evidence="16" key="1">
    <citation type="submission" date="2021-01" db="EMBL/GenBank/DDBJ databases">
        <authorList>
            <person name="Zahm M."/>
            <person name="Roques C."/>
            <person name="Cabau C."/>
            <person name="Klopp C."/>
            <person name="Donnadieu C."/>
            <person name="Jouanno E."/>
            <person name="Lampietro C."/>
            <person name="Louis A."/>
            <person name="Herpin A."/>
            <person name="Echchiki A."/>
            <person name="Berthelot C."/>
            <person name="Parey E."/>
            <person name="Roest-Crollius H."/>
            <person name="Braasch I."/>
            <person name="Postlethwait J."/>
            <person name="Bobe J."/>
            <person name="Montfort J."/>
            <person name="Bouchez O."/>
            <person name="Begum T."/>
            <person name="Mejri S."/>
            <person name="Adams A."/>
            <person name="Chen W.-J."/>
            <person name="Guiguen Y."/>
        </authorList>
    </citation>
    <scope>NUCLEOTIDE SEQUENCE</scope>
    <source>
        <strain evidence="16">YG-15Mar2019-1</strain>
        <tissue evidence="16">Brain</tissue>
    </source>
</reference>
<feature type="signal peptide" evidence="14">
    <location>
        <begin position="1"/>
        <end position="19"/>
    </location>
</feature>
<dbReference type="GO" id="GO:0005576">
    <property type="term" value="C:extracellular region"/>
    <property type="evidence" value="ECO:0007669"/>
    <property type="project" value="UniProtKB-SubCell"/>
</dbReference>
<keyword evidence="6 13" id="KW-0720">Serine protease</keyword>
<keyword evidence="5 13" id="KW-0378">Hydrolase</keyword>
<keyword evidence="4 14" id="KW-0732">Signal</keyword>
<keyword evidence="17" id="KW-1185">Reference proteome</keyword>
<dbReference type="PRINTS" id="PR00722">
    <property type="entry name" value="CHYMOTRYPSIN"/>
</dbReference>
<name>A0A9D3QGX1_MEGAT</name>
<evidence type="ECO:0000256" key="1">
    <source>
        <dbReference type="ARBA" id="ARBA00004613"/>
    </source>
</evidence>
<evidence type="ECO:0000256" key="2">
    <source>
        <dbReference type="ARBA" id="ARBA00022525"/>
    </source>
</evidence>
<evidence type="ECO:0000256" key="14">
    <source>
        <dbReference type="SAM" id="SignalP"/>
    </source>
</evidence>
<keyword evidence="2" id="KW-0964">Secreted</keyword>
<dbReference type="InterPro" id="IPR001314">
    <property type="entry name" value="Peptidase_S1A"/>
</dbReference>
<dbReference type="InterPro" id="IPR043504">
    <property type="entry name" value="Peptidase_S1_PA_chymotrypsin"/>
</dbReference>
<evidence type="ECO:0000313" key="16">
    <source>
        <dbReference type="EMBL" id="KAG7487996.1"/>
    </source>
</evidence>
<dbReference type="PROSITE" id="PS50240">
    <property type="entry name" value="TRYPSIN_DOM"/>
    <property type="match status" value="1"/>
</dbReference>
<comment type="function">
    <text evidence="9">Cleaves peptide substrates after methionine, leucine, and norleucine. Physiological substrates include EZR, alpha-tubulins and the apoptosis inhibitor BIRC5/Survivin. Promotes caspase activation and subsequent apoptosis of target cells.</text>
</comment>
<dbReference type="PROSITE" id="PS00134">
    <property type="entry name" value="TRYPSIN_HIS"/>
    <property type="match status" value="1"/>
</dbReference>
<dbReference type="PROSITE" id="PS00135">
    <property type="entry name" value="TRYPSIN_SER"/>
    <property type="match status" value="1"/>
</dbReference>